<dbReference type="CDD" id="cd12797">
    <property type="entry name" value="M23_peptidase"/>
    <property type="match status" value="1"/>
</dbReference>
<dbReference type="InterPro" id="IPR007340">
    <property type="entry name" value="LysM_Opacity-associatedA"/>
</dbReference>
<dbReference type="Pfam" id="PF19425">
    <property type="entry name" value="Csd3_N2"/>
    <property type="match status" value="1"/>
</dbReference>
<dbReference type="InterPro" id="IPR011055">
    <property type="entry name" value="Dup_hybrid_motif"/>
</dbReference>
<dbReference type="AlphaFoldDB" id="A0A832J633"/>
<dbReference type="Pfam" id="PF04225">
    <property type="entry name" value="LysM_OapA"/>
    <property type="match status" value="1"/>
</dbReference>
<evidence type="ECO:0000256" key="6">
    <source>
        <dbReference type="ARBA" id="ARBA00022833"/>
    </source>
</evidence>
<evidence type="ECO:0000313" key="9">
    <source>
        <dbReference type="EMBL" id="HHJ80311.1"/>
    </source>
</evidence>
<dbReference type="GO" id="GO:0030313">
    <property type="term" value="C:cell envelope"/>
    <property type="evidence" value="ECO:0007669"/>
    <property type="project" value="UniProtKB-SubCell"/>
</dbReference>
<name>A0A832J633_9GAMM</name>
<dbReference type="Gene3D" id="3.10.450.350">
    <property type="match status" value="2"/>
</dbReference>
<evidence type="ECO:0000256" key="7">
    <source>
        <dbReference type="ARBA" id="ARBA00023049"/>
    </source>
</evidence>
<protein>
    <submittedName>
        <fullName evidence="9">Peptidase M23</fullName>
    </submittedName>
</protein>
<comment type="subcellular location">
    <subcellularLocation>
        <location evidence="2">Cell envelope</location>
    </subcellularLocation>
</comment>
<dbReference type="Pfam" id="PF01551">
    <property type="entry name" value="Peptidase_M23"/>
    <property type="match status" value="1"/>
</dbReference>
<proteinExistence type="predicted"/>
<gene>
    <name evidence="9" type="ORF">ENJ65_01610</name>
</gene>
<keyword evidence="3" id="KW-0645">Protease</keyword>
<dbReference type="InterPro" id="IPR018392">
    <property type="entry name" value="LysM"/>
</dbReference>
<dbReference type="EMBL" id="DRNF01000104">
    <property type="protein sequence ID" value="HHJ80311.1"/>
    <property type="molecule type" value="Genomic_DNA"/>
</dbReference>
<accession>A0A832J633</accession>
<organism evidence="9">
    <name type="scientific">Candidatus Tenderia electrophaga</name>
    <dbReference type="NCBI Taxonomy" id="1748243"/>
    <lineage>
        <taxon>Bacteria</taxon>
        <taxon>Pseudomonadati</taxon>
        <taxon>Pseudomonadota</taxon>
        <taxon>Gammaproteobacteria</taxon>
        <taxon>Candidatus Tenderiales</taxon>
        <taxon>Candidatus Tenderiaceae</taxon>
        <taxon>Candidatus Tenderia</taxon>
    </lineage>
</organism>
<dbReference type="PANTHER" id="PTHR21666">
    <property type="entry name" value="PEPTIDASE-RELATED"/>
    <property type="match status" value="1"/>
</dbReference>
<dbReference type="GO" id="GO:0006508">
    <property type="term" value="P:proteolysis"/>
    <property type="evidence" value="ECO:0007669"/>
    <property type="project" value="UniProtKB-KW"/>
</dbReference>
<comment type="cofactor">
    <cofactor evidence="1">
        <name>Zn(2+)</name>
        <dbReference type="ChEBI" id="CHEBI:29105"/>
    </cofactor>
</comment>
<dbReference type="FunFam" id="2.70.70.10:FF:000002">
    <property type="entry name" value="Murein DD-endopeptidase MepM"/>
    <property type="match status" value="1"/>
</dbReference>
<keyword evidence="6" id="KW-0862">Zinc</keyword>
<dbReference type="Gene3D" id="2.70.70.10">
    <property type="entry name" value="Glucose Permease (Domain IIA)"/>
    <property type="match status" value="1"/>
</dbReference>
<dbReference type="InterPro" id="IPR050570">
    <property type="entry name" value="Cell_wall_metabolism_enzyme"/>
</dbReference>
<dbReference type="GO" id="GO:0046872">
    <property type="term" value="F:metal ion binding"/>
    <property type="evidence" value="ECO:0007669"/>
    <property type="project" value="UniProtKB-KW"/>
</dbReference>
<dbReference type="InterPro" id="IPR045834">
    <property type="entry name" value="Csd3_N2"/>
</dbReference>
<dbReference type="InterPro" id="IPR016047">
    <property type="entry name" value="M23ase_b-sheet_dom"/>
</dbReference>
<keyword evidence="5" id="KW-0378">Hydrolase</keyword>
<feature type="domain" description="LysM" evidence="8">
    <location>
        <begin position="84"/>
        <end position="132"/>
    </location>
</feature>
<comment type="caution">
    <text evidence="9">The sequence shown here is derived from an EMBL/GenBank/DDBJ whole genome shotgun (WGS) entry which is preliminary data.</text>
</comment>
<dbReference type="GO" id="GO:0004222">
    <property type="term" value="F:metalloendopeptidase activity"/>
    <property type="evidence" value="ECO:0007669"/>
    <property type="project" value="TreeGrafter"/>
</dbReference>
<evidence type="ECO:0000256" key="4">
    <source>
        <dbReference type="ARBA" id="ARBA00022723"/>
    </source>
</evidence>
<dbReference type="PANTHER" id="PTHR21666:SF288">
    <property type="entry name" value="CELL DIVISION PROTEIN YTFB"/>
    <property type="match status" value="1"/>
</dbReference>
<evidence type="ECO:0000256" key="2">
    <source>
        <dbReference type="ARBA" id="ARBA00004196"/>
    </source>
</evidence>
<keyword evidence="4" id="KW-0479">Metal-binding</keyword>
<evidence type="ECO:0000256" key="1">
    <source>
        <dbReference type="ARBA" id="ARBA00001947"/>
    </source>
</evidence>
<dbReference type="GO" id="GO:0042834">
    <property type="term" value="F:peptidoglycan binding"/>
    <property type="evidence" value="ECO:0007669"/>
    <property type="project" value="InterPro"/>
</dbReference>
<evidence type="ECO:0000256" key="3">
    <source>
        <dbReference type="ARBA" id="ARBA00022670"/>
    </source>
</evidence>
<keyword evidence="7" id="KW-0482">Metalloprotease</keyword>
<sequence>MPKTINMMVGKNLHWLLVLGGTAILLIAIGALPVDAEATRAPDFTASQAVTSTTPAELIIPKQAQHEQETEQLSITPELPGQWQTATIKSGDNLSLLFQRNNLSPQELYKVTSNKIAAKQFKRLFPGDEIKLRIDENKLTELSYEFGLGKSLHMVRNENSFDAEIIERPLEYRTRQASGNIENSLFLSAQAAGLSDKLTMELAGIFGWDIDFALDIRQGDNFAVIYEEVFLDGEKVRDGNIIAATFSNRGKSFQAIRYTDSNKHTDYYSADGRSMRKAFLRTPVDFSRISSRFNLKRKHPVLNRIRAHKGVDYAAKRGTPIKATGDGKIVHRGKKGGYGNTVIIQHGSTYSTLYAHMSNYARGIRSGSRVKQGQTIGYVGSSGLATGPHLHYEFRVNGSVRNPLTVKLPAAQPLPKKFMADFKAQANQLMASLELLNQTNIALASNP</sequence>
<dbReference type="SUPFAM" id="SSF51261">
    <property type="entry name" value="Duplicated hybrid motif"/>
    <property type="match status" value="1"/>
</dbReference>
<dbReference type="PROSITE" id="PS51782">
    <property type="entry name" value="LYSM"/>
    <property type="match status" value="1"/>
</dbReference>
<dbReference type="Proteomes" id="UP000885832">
    <property type="component" value="Unassembled WGS sequence"/>
</dbReference>
<evidence type="ECO:0000259" key="8">
    <source>
        <dbReference type="PROSITE" id="PS51782"/>
    </source>
</evidence>
<evidence type="ECO:0000256" key="5">
    <source>
        <dbReference type="ARBA" id="ARBA00022801"/>
    </source>
</evidence>
<reference evidence="9" key="1">
    <citation type="journal article" date="2020" name="mSystems">
        <title>Genome- and Community-Level Interaction Insights into Carbon Utilization and Element Cycling Functions of Hydrothermarchaeota in Hydrothermal Sediment.</title>
        <authorList>
            <person name="Zhou Z."/>
            <person name="Liu Y."/>
            <person name="Xu W."/>
            <person name="Pan J."/>
            <person name="Luo Z.H."/>
            <person name="Li M."/>
        </authorList>
    </citation>
    <scope>NUCLEOTIDE SEQUENCE [LARGE SCALE GENOMIC DNA]</scope>
    <source>
        <strain evidence="9">HyVt-505</strain>
    </source>
</reference>